<feature type="compositionally biased region" description="Polar residues" evidence="1">
    <location>
        <begin position="61"/>
        <end position="74"/>
    </location>
</feature>
<dbReference type="EMBL" id="HBFX01059277">
    <property type="protein sequence ID" value="CAD8984663.1"/>
    <property type="molecule type" value="Transcribed_RNA"/>
</dbReference>
<dbReference type="GO" id="GO:0009644">
    <property type="term" value="P:response to high light intensity"/>
    <property type="evidence" value="ECO:0007669"/>
    <property type="project" value="InterPro"/>
</dbReference>
<dbReference type="InterPro" id="IPR037497">
    <property type="entry name" value="PGR5"/>
</dbReference>
<dbReference type="PANTHER" id="PTHR35709:SF1">
    <property type="entry name" value="PROTEIN PROTON GRADIENT REGULATION 5, CHLOROPLASTIC"/>
    <property type="match status" value="1"/>
</dbReference>
<proteinExistence type="predicted"/>
<organism evidence="3">
    <name type="scientific">Hemiselmis andersenii</name>
    <name type="common">Cryptophyte alga</name>
    <dbReference type="NCBI Taxonomy" id="464988"/>
    <lineage>
        <taxon>Eukaryota</taxon>
        <taxon>Cryptophyceae</taxon>
        <taxon>Cryptomonadales</taxon>
        <taxon>Hemiselmidaceae</taxon>
        <taxon>Hemiselmis</taxon>
    </lineage>
</organism>
<evidence type="ECO:0000256" key="1">
    <source>
        <dbReference type="SAM" id="MobiDB-lite"/>
    </source>
</evidence>
<feature type="signal peptide" evidence="2">
    <location>
        <begin position="1"/>
        <end position="24"/>
    </location>
</feature>
<protein>
    <submittedName>
        <fullName evidence="3">Uncharacterized protein</fullName>
    </submittedName>
</protein>
<evidence type="ECO:0000313" key="3">
    <source>
        <dbReference type="EMBL" id="CAD8984663.1"/>
    </source>
</evidence>
<dbReference type="GO" id="GO:0009773">
    <property type="term" value="P:photosynthetic electron transport in photosystem I"/>
    <property type="evidence" value="ECO:0007669"/>
    <property type="project" value="InterPro"/>
</dbReference>
<name>A0A6U5CCX5_HEMAN</name>
<accession>A0A6U5CCX5</accession>
<sequence>MRTAFTIASLVALVALCLSTPVQSATTAFTAPPLASSGRIFPLSSSSSSLVAGTPAKADTEASSNPSARSSGGALTSLHMGKQAAFGPFTPIVIGARSVVGEKKFNQIRGKGITLHSQVITEFCSYAGVPRELRQGLIRLAKANGNTLGFLS</sequence>
<gene>
    <name evidence="3" type="ORF">HAND00432_LOCUS35676</name>
</gene>
<evidence type="ECO:0000256" key="2">
    <source>
        <dbReference type="SAM" id="SignalP"/>
    </source>
</evidence>
<feature type="chain" id="PRO_5030160493" evidence="2">
    <location>
        <begin position="25"/>
        <end position="152"/>
    </location>
</feature>
<dbReference type="PANTHER" id="PTHR35709">
    <property type="entry name" value="PROTEIN PROTON GRADIENT REGULATION 5, CHLOROPLASTIC"/>
    <property type="match status" value="1"/>
</dbReference>
<keyword evidence="2" id="KW-0732">Signal</keyword>
<dbReference type="AlphaFoldDB" id="A0A6U5CCX5"/>
<reference evidence="3" key="1">
    <citation type="submission" date="2021-01" db="EMBL/GenBank/DDBJ databases">
        <authorList>
            <person name="Corre E."/>
            <person name="Pelletier E."/>
            <person name="Niang G."/>
            <person name="Scheremetjew M."/>
            <person name="Finn R."/>
            <person name="Kale V."/>
            <person name="Holt S."/>
            <person name="Cochrane G."/>
            <person name="Meng A."/>
            <person name="Brown T."/>
            <person name="Cohen L."/>
        </authorList>
    </citation>
    <scope>NUCLEOTIDE SEQUENCE</scope>
    <source>
        <strain evidence="3">CCMP644</strain>
    </source>
</reference>
<feature type="region of interest" description="Disordered" evidence="1">
    <location>
        <begin position="52"/>
        <end position="74"/>
    </location>
</feature>